<evidence type="ECO:0008006" key="4">
    <source>
        <dbReference type="Google" id="ProtNLM"/>
    </source>
</evidence>
<feature type="chain" id="PRO_5027063861" description="Tat pathway signal sequence domain protein" evidence="1">
    <location>
        <begin position="32"/>
        <end position="152"/>
    </location>
</feature>
<name>A0A6P1SWU4_9RHOB</name>
<dbReference type="RefSeq" id="WP_161861709.1">
    <property type="nucleotide sequence ID" value="NZ_CP046620.1"/>
</dbReference>
<evidence type="ECO:0000256" key="1">
    <source>
        <dbReference type="SAM" id="SignalP"/>
    </source>
</evidence>
<gene>
    <name evidence="2" type="ORF">GO499_08005</name>
</gene>
<evidence type="ECO:0000313" key="3">
    <source>
        <dbReference type="Proteomes" id="UP000464495"/>
    </source>
</evidence>
<dbReference type="Proteomes" id="UP000464495">
    <property type="component" value="Chromosome"/>
</dbReference>
<keyword evidence="1" id="KW-0732">Signal</keyword>
<feature type="signal peptide" evidence="1">
    <location>
        <begin position="1"/>
        <end position="31"/>
    </location>
</feature>
<reference evidence="2 3" key="1">
    <citation type="submission" date="2019-12" db="EMBL/GenBank/DDBJ databases">
        <title>Complete genome sequence of Algicella marina strain 9Alg 56(T) isolated from the red alga Tichocarpus crinitus.</title>
        <authorList>
            <person name="Kim S.-G."/>
            <person name="Nedashkovskaya O.I."/>
        </authorList>
    </citation>
    <scope>NUCLEOTIDE SEQUENCE [LARGE SCALE GENOMIC DNA]</scope>
    <source>
        <strain evidence="2 3">9Alg 56</strain>
    </source>
</reference>
<accession>A0A6P1SWU4</accession>
<proteinExistence type="predicted"/>
<protein>
    <recommendedName>
        <fullName evidence="4">Tat pathway signal sequence domain protein</fullName>
    </recommendedName>
</protein>
<evidence type="ECO:0000313" key="2">
    <source>
        <dbReference type="EMBL" id="QHQ35144.1"/>
    </source>
</evidence>
<dbReference type="PROSITE" id="PS51257">
    <property type="entry name" value="PROKAR_LIPOPROTEIN"/>
    <property type="match status" value="1"/>
</dbReference>
<dbReference type="KEGG" id="amaq:GO499_08005"/>
<organism evidence="2 3">
    <name type="scientific">Algicella marina</name>
    <dbReference type="NCBI Taxonomy" id="2683284"/>
    <lineage>
        <taxon>Bacteria</taxon>
        <taxon>Pseudomonadati</taxon>
        <taxon>Pseudomonadota</taxon>
        <taxon>Alphaproteobacteria</taxon>
        <taxon>Rhodobacterales</taxon>
        <taxon>Paracoccaceae</taxon>
        <taxon>Algicella</taxon>
    </lineage>
</organism>
<sequence length="152" mass="16172">MMKNHALPSRASRICGAAVFAAVSCALPAHAQDDTSGGTLLIELNTVSDNNGNCRMTFMAQNQYETEIEQAVFETVILTTTGEVARLSLFDFQSLPAAKPRVRQFDLADMACADIGRVLINGTATCTVEGAASDACETGLELKSRIDVELLG</sequence>
<keyword evidence="3" id="KW-1185">Reference proteome</keyword>
<dbReference type="AlphaFoldDB" id="A0A6P1SWU4"/>
<dbReference type="EMBL" id="CP046620">
    <property type="protein sequence ID" value="QHQ35144.1"/>
    <property type="molecule type" value="Genomic_DNA"/>
</dbReference>